<dbReference type="Gene3D" id="2.60.40.10">
    <property type="entry name" value="Immunoglobulins"/>
    <property type="match status" value="1"/>
</dbReference>
<dbReference type="AlphaFoldDB" id="A0A6M4A6A7"/>
<evidence type="ECO:0000256" key="1">
    <source>
        <dbReference type="ARBA" id="ARBA00001913"/>
    </source>
</evidence>
<evidence type="ECO:0000259" key="3">
    <source>
        <dbReference type="PROSITE" id="PS50093"/>
    </source>
</evidence>
<dbReference type="Gene3D" id="2.60.120.380">
    <property type="match status" value="1"/>
</dbReference>
<dbReference type="SMART" id="SM00089">
    <property type="entry name" value="PKD"/>
    <property type="match status" value="1"/>
</dbReference>
<gene>
    <name evidence="4" type="ORF">EJG51_006810</name>
</gene>
<dbReference type="PROSITE" id="PS50093">
    <property type="entry name" value="PKD"/>
    <property type="match status" value="1"/>
</dbReference>
<dbReference type="Gene3D" id="3.40.390.10">
    <property type="entry name" value="Collagenase (Catalytic Domain)"/>
    <property type="match status" value="1"/>
</dbReference>
<dbReference type="InterPro" id="IPR035986">
    <property type="entry name" value="PKD_dom_sf"/>
</dbReference>
<dbReference type="KEGG" id="upi:EJG51_006810"/>
<dbReference type="InterPro" id="IPR013783">
    <property type="entry name" value="Ig-like_fold"/>
</dbReference>
<dbReference type="InterPro" id="IPR024079">
    <property type="entry name" value="MetalloPept_cat_dom_sf"/>
</dbReference>
<dbReference type="GO" id="GO:0008237">
    <property type="term" value="F:metallopeptidase activity"/>
    <property type="evidence" value="ECO:0007669"/>
    <property type="project" value="InterPro"/>
</dbReference>
<dbReference type="SUPFAM" id="SSF49299">
    <property type="entry name" value="PKD domain"/>
    <property type="match status" value="1"/>
</dbReference>
<feature type="compositionally biased region" description="Pro residues" evidence="2">
    <location>
        <begin position="570"/>
        <end position="594"/>
    </location>
</feature>
<sequence length="670" mass="69317">MNKQTSKKPVAKSAIAIAVMLVGGFSVYAGIALTEQVDSQASNNVAGTAKQSSPIVESAIASPLALTQTPSSVQVIPQGVTSFNAAKINTQLLPENPANAVSKPAAMSQEMMAKMELPADFVPNNAEGSTEGSPFSRINLKEFSSGEKAIALLGDNLDAVAKWYGMSSDGFRNLLVTDSTVHLDRKGRMLHIDDGLDANLPVGAAAGGTMQQATTSTTAATTAATSPFPLDQTFKLHTKPSSTRILYLNFTGDSANPAFSLDATPSTFSDAERILIQKVWQRVVEDYAAFDVDVTTEKPVAPAGKVGMTVLITPRTHTAGGYAYLNSFGAFSTGTASTFCFPNNLANSEKPIAECVSHELGHTLGLSHQGTTSVAYYQGQGDGETGWAPIMGVGYYKNLTQWSKGEYANANNKEDAYAVMLKQGLKPFADDHGNTIATADAMLSKSANGYNNLSANGVIGIPGDIDMFSFVAGAGNASFTVKGAALGGNLDVALQLIDSKGKVLASANTDATLGSTISFAIPAQGTYFLSVTGAGKGSALTTGYTNYGSLGQYSISGTTALPNGTTTPTPVTPPPSTVTPPPATVTPPKPVTPPPVANARSVAVTFDARGATVPGATIKSYSWNFGDGTAAATTALVVHTYTKAGTYTVSLSVVDSLGRKFGTSMQVVIK</sequence>
<dbReference type="OrthoDB" id="220114at2"/>
<reference evidence="4 5" key="1">
    <citation type="journal article" date="2019" name="Int. J. Syst. Evol. Microbiol.">
        <title>Undibacterium piscinae sp. nov., isolated from Korean shiner intestine.</title>
        <authorList>
            <person name="Lee S.Y."/>
            <person name="Kang W."/>
            <person name="Kim P.S."/>
            <person name="Kim H.S."/>
            <person name="Sung H."/>
            <person name="Shin N.R."/>
            <person name="Whon T.W."/>
            <person name="Yun J.H."/>
            <person name="Lee J.Y."/>
            <person name="Lee J.Y."/>
            <person name="Jung M.J."/>
            <person name="Jeong Y.S."/>
            <person name="Tak E.J."/>
            <person name="Han J.E."/>
            <person name="Hyun D.W."/>
            <person name="Kang M.S."/>
            <person name="Lee K.E."/>
            <person name="Lee B.H."/>
            <person name="Bae J.W."/>
        </authorList>
    </citation>
    <scope>NUCLEOTIDE SEQUENCE [LARGE SCALE GENOMIC DNA]</scope>
    <source>
        <strain evidence="4 5">S11R28</strain>
    </source>
</reference>
<dbReference type="CDD" id="cd00146">
    <property type="entry name" value="PKD"/>
    <property type="match status" value="1"/>
</dbReference>
<dbReference type="SUPFAM" id="SSF55486">
    <property type="entry name" value="Metalloproteases ('zincins'), catalytic domain"/>
    <property type="match status" value="1"/>
</dbReference>
<dbReference type="EMBL" id="CP051152">
    <property type="protein sequence ID" value="QJQ05609.1"/>
    <property type="molecule type" value="Genomic_DNA"/>
</dbReference>
<evidence type="ECO:0000313" key="4">
    <source>
        <dbReference type="EMBL" id="QJQ05609.1"/>
    </source>
</evidence>
<name>A0A6M4A6A7_9BURK</name>
<feature type="region of interest" description="Disordered" evidence="2">
    <location>
        <begin position="559"/>
        <end position="594"/>
    </location>
</feature>
<feature type="compositionally biased region" description="Low complexity" evidence="2">
    <location>
        <begin position="559"/>
        <end position="569"/>
    </location>
</feature>
<dbReference type="Pfam" id="PF04151">
    <property type="entry name" value="PPC"/>
    <property type="match status" value="1"/>
</dbReference>
<accession>A0A6M4A6A7</accession>
<organism evidence="4 5">
    <name type="scientific">Undibacterium piscinae</name>
    <dbReference type="NCBI Taxonomy" id="2495591"/>
    <lineage>
        <taxon>Bacteria</taxon>
        <taxon>Pseudomonadati</taxon>
        <taxon>Pseudomonadota</taxon>
        <taxon>Betaproteobacteria</taxon>
        <taxon>Burkholderiales</taxon>
        <taxon>Oxalobacteraceae</taxon>
        <taxon>Undibacterium</taxon>
    </lineage>
</organism>
<comment type="cofactor">
    <cofactor evidence="1">
        <name>Ca(2+)</name>
        <dbReference type="ChEBI" id="CHEBI:29108"/>
    </cofactor>
</comment>
<keyword evidence="5" id="KW-1185">Reference proteome</keyword>
<evidence type="ECO:0000256" key="2">
    <source>
        <dbReference type="SAM" id="MobiDB-lite"/>
    </source>
</evidence>
<dbReference type="InterPro" id="IPR007280">
    <property type="entry name" value="Peptidase_C_arc/bac"/>
</dbReference>
<feature type="domain" description="PKD" evidence="3">
    <location>
        <begin position="587"/>
        <end position="670"/>
    </location>
</feature>
<dbReference type="Proteomes" id="UP000274350">
    <property type="component" value="Chromosome"/>
</dbReference>
<dbReference type="InterPro" id="IPR000601">
    <property type="entry name" value="PKD_dom"/>
</dbReference>
<evidence type="ECO:0000313" key="5">
    <source>
        <dbReference type="Proteomes" id="UP000274350"/>
    </source>
</evidence>
<proteinExistence type="predicted"/>
<dbReference type="Pfam" id="PF18911">
    <property type="entry name" value="PKD_4"/>
    <property type="match status" value="1"/>
</dbReference>
<dbReference type="InterPro" id="IPR022409">
    <property type="entry name" value="PKD/Chitinase_dom"/>
</dbReference>
<protein>
    <submittedName>
        <fullName evidence="4">PKD domain-containing protein</fullName>
    </submittedName>
</protein>